<evidence type="ECO:0000256" key="1">
    <source>
        <dbReference type="ARBA" id="ARBA00000085"/>
    </source>
</evidence>
<dbReference type="EC" id="2.7.13.3" evidence="3"/>
<dbReference type="InterPro" id="IPR004358">
    <property type="entry name" value="Sig_transdc_His_kin-like_C"/>
</dbReference>
<dbReference type="PANTHER" id="PTHR44936:SF10">
    <property type="entry name" value="SENSOR PROTEIN RSTB"/>
    <property type="match status" value="1"/>
</dbReference>
<reference evidence="12 13" key="1">
    <citation type="submission" date="2017-09" db="EMBL/GenBank/DDBJ databases">
        <title>Sphingomonas panjinensis sp.nov., isolated from oil-contaminated soil.</title>
        <authorList>
            <person name="Wang L."/>
            <person name="Chen L."/>
        </authorList>
    </citation>
    <scope>NUCLEOTIDE SEQUENCE [LARGE SCALE GENOMIC DNA]</scope>
    <source>
        <strain evidence="12 13">FW-11</strain>
    </source>
</reference>
<dbReference type="CDD" id="cd00082">
    <property type="entry name" value="HisKA"/>
    <property type="match status" value="1"/>
</dbReference>
<evidence type="ECO:0000313" key="12">
    <source>
        <dbReference type="EMBL" id="PTQ08604.1"/>
    </source>
</evidence>
<dbReference type="SMART" id="SM00387">
    <property type="entry name" value="HATPase_c"/>
    <property type="match status" value="1"/>
</dbReference>
<dbReference type="Proteomes" id="UP000244162">
    <property type="component" value="Unassembled WGS sequence"/>
</dbReference>
<dbReference type="InterPro" id="IPR036097">
    <property type="entry name" value="HisK_dim/P_sf"/>
</dbReference>
<dbReference type="InterPro" id="IPR003661">
    <property type="entry name" value="HisK_dim/P_dom"/>
</dbReference>
<feature type="domain" description="Histidine kinase" evidence="10">
    <location>
        <begin position="315"/>
        <end position="522"/>
    </location>
</feature>
<evidence type="ECO:0000256" key="3">
    <source>
        <dbReference type="ARBA" id="ARBA00012438"/>
    </source>
</evidence>
<evidence type="ECO:0000313" key="13">
    <source>
        <dbReference type="Proteomes" id="UP000244162"/>
    </source>
</evidence>
<dbReference type="Gene3D" id="3.30.565.10">
    <property type="entry name" value="Histidine kinase-like ATPase, C-terminal domain"/>
    <property type="match status" value="1"/>
</dbReference>
<dbReference type="Pfam" id="PF02518">
    <property type="entry name" value="HATPase_c"/>
    <property type="match status" value="1"/>
</dbReference>
<comment type="caution">
    <text evidence="12">The sequence shown here is derived from an EMBL/GenBank/DDBJ whole genome shotgun (WGS) entry which is preliminary data.</text>
</comment>
<keyword evidence="4" id="KW-0472">Membrane</keyword>
<dbReference type="RefSeq" id="WP_107969241.1">
    <property type="nucleotide sequence ID" value="NZ_NWBU01000015.1"/>
</dbReference>
<keyword evidence="6" id="KW-0808">Transferase</keyword>
<dbReference type="PROSITE" id="PS50109">
    <property type="entry name" value="HIS_KIN"/>
    <property type="match status" value="1"/>
</dbReference>
<dbReference type="SMART" id="SM00388">
    <property type="entry name" value="HisKA"/>
    <property type="match status" value="1"/>
</dbReference>
<feature type="domain" description="HAMP" evidence="11">
    <location>
        <begin position="254"/>
        <end position="307"/>
    </location>
</feature>
<comment type="catalytic activity">
    <reaction evidence="1">
        <text>ATP + protein L-histidine = ADP + protein N-phospho-L-histidine.</text>
        <dbReference type="EC" id="2.7.13.3"/>
    </reaction>
</comment>
<dbReference type="InterPro" id="IPR003594">
    <property type="entry name" value="HATPase_dom"/>
</dbReference>
<organism evidence="12 13">
    <name type="scientific">Sphingomonas oleivorans</name>
    <dbReference type="NCBI Taxonomy" id="1735121"/>
    <lineage>
        <taxon>Bacteria</taxon>
        <taxon>Pseudomonadati</taxon>
        <taxon>Pseudomonadota</taxon>
        <taxon>Alphaproteobacteria</taxon>
        <taxon>Sphingomonadales</taxon>
        <taxon>Sphingomonadaceae</taxon>
        <taxon>Sphingomonas</taxon>
    </lineage>
</organism>
<proteinExistence type="predicted"/>
<evidence type="ECO:0000259" key="11">
    <source>
        <dbReference type="PROSITE" id="PS50885"/>
    </source>
</evidence>
<evidence type="ECO:0000256" key="8">
    <source>
        <dbReference type="ARBA" id="ARBA00022777"/>
    </source>
</evidence>
<dbReference type="InterPro" id="IPR003660">
    <property type="entry name" value="HAMP_dom"/>
</dbReference>
<evidence type="ECO:0000259" key="10">
    <source>
        <dbReference type="PROSITE" id="PS50109"/>
    </source>
</evidence>
<keyword evidence="4" id="KW-1003">Cell membrane</keyword>
<evidence type="ECO:0000256" key="2">
    <source>
        <dbReference type="ARBA" id="ARBA00004651"/>
    </source>
</evidence>
<dbReference type="EMBL" id="NWBU01000015">
    <property type="protein sequence ID" value="PTQ08604.1"/>
    <property type="molecule type" value="Genomic_DNA"/>
</dbReference>
<sequence>MIARIKAFAKRRWPRLRLRTILLATLLFVAALPGVGAVFLRVYENTLVRQTEAELVAQGAALAASAQALWPGVPHAPSPWPEDVRPEPLRIDLNTTPILPERASPIAASGAASPEAATAARRLGPILARTRQTTLASILLLDGSGRILTGSHAGRSYASIPEVRAALAGRIETVLRRNGNYRQVYRFEWLSRAAAIRVHHARPIVIGGRVVGVLLLSRSARALFRGIYEDRGKIALGVILILATLVMLSGLLSRGIARPIEILSAATREVALGRGTVPEAPPTAAIEIQALYADFGEMARVIDIRSRYLRDFAHAVSHEFKTPLAAIRGAIELLQDHHATMQEEERQFFLANAAADAERLAQLVTRLLELARADMARPDPAASTPLATPIARIADGLRTRDFVIDIDLRDDLPPVALPRSTIEAVLASLIENGRQAGAKRLYIHAREASDHVMLQLADDGPGIPPADRQRIFEPFFTSKRQNGGTGLGLAITHALLEASRAEIALLPSEAGATFELKLPRAAVGSGIAPRDPGAP</sequence>
<evidence type="ECO:0000256" key="9">
    <source>
        <dbReference type="ARBA" id="ARBA00022840"/>
    </source>
</evidence>
<dbReference type="InterPro" id="IPR050980">
    <property type="entry name" value="2C_sensor_his_kinase"/>
</dbReference>
<dbReference type="GO" id="GO:0005886">
    <property type="term" value="C:plasma membrane"/>
    <property type="evidence" value="ECO:0007669"/>
    <property type="project" value="UniProtKB-SubCell"/>
</dbReference>
<keyword evidence="8 12" id="KW-0418">Kinase</keyword>
<comment type="subcellular location">
    <subcellularLocation>
        <location evidence="2">Cell membrane</location>
        <topology evidence="2">Multi-pass membrane protein</topology>
    </subcellularLocation>
</comment>
<dbReference type="InterPro" id="IPR005467">
    <property type="entry name" value="His_kinase_dom"/>
</dbReference>
<dbReference type="PROSITE" id="PS50885">
    <property type="entry name" value="HAMP"/>
    <property type="match status" value="1"/>
</dbReference>
<accession>A0A2T5FV53</accession>
<keyword evidence="13" id="KW-1185">Reference proteome</keyword>
<evidence type="ECO:0000256" key="7">
    <source>
        <dbReference type="ARBA" id="ARBA00022741"/>
    </source>
</evidence>
<keyword evidence="9" id="KW-0067">ATP-binding</keyword>
<evidence type="ECO:0000256" key="5">
    <source>
        <dbReference type="ARBA" id="ARBA00022553"/>
    </source>
</evidence>
<protein>
    <recommendedName>
        <fullName evidence="3">histidine kinase</fullName>
        <ecNumber evidence="3">2.7.13.3</ecNumber>
    </recommendedName>
</protein>
<dbReference type="Gene3D" id="1.10.287.130">
    <property type="match status" value="1"/>
</dbReference>
<dbReference type="PRINTS" id="PR00344">
    <property type="entry name" value="BCTRLSENSOR"/>
</dbReference>
<keyword evidence="7" id="KW-0547">Nucleotide-binding</keyword>
<dbReference type="GO" id="GO:0005524">
    <property type="term" value="F:ATP binding"/>
    <property type="evidence" value="ECO:0007669"/>
    <property type="project" value="UniProtKB-KW"/>
</dbReference>
<dbReference type="SUPFAM" id="SSF47384">
    <property type="entry name" value="Homodimeric domain of signal transducing histidine kinase"/>
    <property type="match status" value="1"/>
</dbReference>
<dbReference type="Gene3D" id="6.10.340.10">
    <property type="match status" value="1"/>
</dbReference>
<evidence type="ECO:0000256" key="4">
    <source>
        <dbReference type="ARBA" id="ARBA00022475"/>
    </source>
</evidence>
<dbReference type="CDD" id="cd00075">
    <property type="entry name" value="HATPase"/>
    <property type="match status" value="1"/>
</dbReference>
<dbReference type="InterPro" id="IPR036890">
    <property type="entry name" value="HATPase_C_sf"/>
</dbReference>
<dbReference type="AlphaFoldDB" id="A0A2T5FV53"/>
<dbReference type="Pfam" id="PF00512">
    <property type="entry name" value="HisKA"/>
    <property type="match status" value="1"/>
</dbReference>
<keyword evidence="5" id="KW-0597">Phosphoprotein</keyword>
<dbReference type="SUPFAM" id="SSF55874">
    <property type="entry name" value="ATPase domain of HSP90 chaperone/DNA topoisomerase II/histidine kinase"/>
    <property type="match status" value="1"/>
</dbReference>
<dbReference type="OrthoDB" id="9815202at2"/>
<dbReference type="PANTHER" id="PTHR44936">
    <property type="entry name" value="SENSOR PROTEIN CREC"/>
    <property type="match status" value="1"/>
</dbReference>
<gene>
    <name evidence="12" type="ORF">CLG96_15575</name>
</gene>
<evidence type="ECO:0000256" key="6">
    <source>
        <dbReference type="ARBA" id="ARBA00022679"/>
    </source>
</evidence>
<dbReference type="GO" id="GO:0000155">
    <property type="term" value="F:phosphorelay sensor kinase activity"/>
    <property type="evidence" value="ECO:0007669"/>
    <property type="project" value="InterPro"/>
</dbReference>
<name>A0A2T5FV53_9SPHN</name>